<sequence>MKKYLIEREIPGVGAFTPDQLAEAAKVSNAALAQLGPKVQWLESHVTPDKTFCVYLAEDEALIHEHSRLSGFPANKVTEIGGVISPATAG</sequence>
<accession>A0ABU0IW69</accession>
<protein>
    <recommendedName>
        <fullName evidence="3">DUF4242 domain-containing protein</fullName>
    </recommendedName>
</protein>
<name>A0ABU0IW69_9CAUL</name>
<dbReference type="EMBL" id="JAUSVS010000010">
    <property type="protein sequence ID" value="MDQ0466253.1"/>
    <property type="molecule type" value="Genomic_DNA"/>
</dbReference>
<dbReference type="Proteomes" id="UP001228905">
    <property type="component" value="Unassembled WGS sequence"/>
</dbReference>
<dbReference type="Pfam" id="PF14026">
    <property type="entry name" value="SCO4226-like"/>
    <property type="match status" value="1"/>
</dbReference>
<evidence type="ECO:0000313" key="2">
    <source>
        <dbReference type="Proteomes" id="UP001228905"/>
    </source>
</evidence>
<proteinExistence type="predicted"/>
<dbReference type="InterPro" id="IPR025336">
    <property type="entry name" value="SCO4226-like"/>
</dbReference>
<gene>
    <name evidence="1" type="ORF">QO010_004046</name>
</gene>
<dbReference type="RefSeq" id="WP_307352215.1">
    <property type="nucleotide sequence ID" value="NZ_JAUSVS010000010.1"/>
</dbReference>
<keyword evidence="2" id="KW-1185">Reference proteome</keyword>
<evidence type="ECO:0000313" key="1">
    <source>
        <dbReference type="EMBL" id="MDQ0466253.1"/>
    </source>
</evidence>
<organism evidence="1 2">
    <name type="scientific">Caulobacter ginsengisoli</name>
    <dbReference type="NCBI Taxonomy" id="400775"/>
    <lineage>
        <taxon>Bacteria</taxon>
        <taxon>Pseudomonadati</taxon>
        <taxon>Pseudomonadota</taxon>
        <taxon>Alphaproteobacteria</taxon>
        <taxon>Caulobacterales</taxon>
        <taxon>Caulobacteraceae</taxon>
        <taxon>Caulobacter</taxon>
    </lineage>
</organism>
<evidence type="ECO:0008006" key="3">
    <source>
        <dbReference type="Google" id="ProtNLM"/>
    </source>
</evidence>
<comment type="caution">
    <text evidence="1">The sequence shown here is derived from an EMBL/GenBank/DDBJ whole genome shotgun (WGS) entry which is preliminary data.</text>
</comment>
<reference evidence="1 2" key="1">
    <citation type="submission" date="2023-07" db="EMBL/GenBank/DDBJ databases">
        <title>Genomic Encyclopedia of Type Strains, Phase IV (KMG-IV): sequencing the most valuable type-strain genomes for metagenomic binning, comparative biology and taxonomic classification.</title>
        <authorList>
            <person name="Goeker M."/>
        </authorList>
    </citation>
    <scope>NUCLEOTIDE SEQUENCE [LARGE SCALE GENOMIC DNA]</scope>
    <source>
        <strain evidence="1 2">DSM 18695</strain>
    </source>
</reference>